<keyword evidence="1" id="KW-0521">NADP</keyword>
<dbReference type="SUPFAM" id="SSF51735">
    <property type="entry name" value="NAD(P)-binding Rossmann-fold domains"/>
    <property type="match status" value="1"/>
</dbReference>
<dbReference type="CDD" id="cd05276">
    <property type="entry name" value="p53_inducible_oxidoreductase"/>
    <property type="match status" value="1"/>
</dbReference>
<dbReference type="InterPro" id="IPR013154">
    <property type="entry name" value="ADH-like_N"/>
</dbReference>
<organism evidence="4">
    <name type="scientific">Mucochytrium quahogii</name>
    <dbReference type="NCBI Taxonomy" id="96639"/>
    <lineage>
        <taxon>Eukaryota</taxon>
        <taxon>Sar</taxon>
        <taxon>Stramenopiles</taxon>
        <taxon>Bigyra</taxon>
        <taxon>Labyrinthulomycetes</taxon>
        <taxon>Thraustochytrida</taxon>
        <taxon>Thraustochytriidae</taxon>
        <taxon>Mucochytrium</taxon>
    </lineage>
</organism>
<dbReference type="Gene3D" id="3.90.180.10">
    <property type="entry name" value="Medium-chain alcohol dehydrogenases, catalytic domain"/>
    <property type="match status" value="1"/>
</dbReference>
<dbReference type="InterPro" id="IPR020843">
    <property type="entry name" value="ER"/>
</dbReference>
<keyword evidence="2" id="KW-0560">Oxidoreductase</keyword>
<dbReference type="PANTHER" id="PTHR48106:SF8">
    <property type="entry name" value="OS02G0805600 PROTEIN"/>
    <property type="match status" value="1"/>
</dbReference>
<dbReference type="GO" id="GO:0070402">
    <property type="term" value="F:NADPH binding"/>
    <property type="evidence" value="ECO:0007669"/>
    <property type="project" value="TreeGrafter"/>
</dbReference>
<sequence length="341" mass="37429">MSRITAVRSVVGLGTSMRPVVGHGTGQVVIRIKASGMNRPDLLQDLGLYPVRKGTTDIMGLEVAGIVQDANGNDTDREVCALLPGGGYSEYCVAREEHCLPIPFDKNDPARFIKAAGLPETVFTVWKNLFWNGPDTLKEKRVFIHGGTSGIGTTAIEMARAFGASSITCTVGSEAKARFCKDVLGVDYVFDYTSEEWWEKAQGTDVILDMVGGDYLQKNISLLRSDGRLVIIGFLGSPISEKVNMTRVLLKGLTITGSVLRSSSDESKAKLCSEIHQHVWPRIDDTSIKLPYINNLLPLSEYKKGFELMAGPWCMGKIILCPDSLYEEQQVAFDSMRAQVR</sequence>
<protein>
    <recommendedName>
        <fullName evidence="3">Enoyl reductase (ER) domain-containing protein</fullName>
    </recommendedName>
</protein>
<evidence type="ECO:0000259" key="3">
    <source>
        <dbReference type="SMART" id="SM00829"/>
    </source>
</evidence>
<evidence type="ECO:0000256" key="2">
    <source>
        <dbReference type="ARBA" id="ARBA00023002"/>
    </source>
</evidence>
<dbReference type="GO" id="GO:0016651">
    <property type="term" value="F:oxidoreductase activity, acting on NAD(P)H"/>
    <property type="evidence" value="ECO:0007669"/>
    <property type="project" value="TreeGrafter"/>
</dbReference>
<proteinExistence type="predicted"/>
<dbReference type="InterPro" id="IPR013149">
    <property type="entry name" value="ADH-like_C"/>
</dbReference>
<dbReference type="EMBL" id="HBHK01022783">
    <property type="protein sequence ID" value="CAD9700914.1"/>
    <property type="molecule type" value="Transcribed_RNA"/>
</dbReference>
<evidence type="ECO:0000256" key="1">
    <source>
        <dbReference type="ARBA" id="ARBA00022857"/>
    </source>
</evidence>
<dbReference type="PANTHER" id="PTHR48106">
    <property type="entry name" value="QUINONE OXIDOREDUCTASE PIG3-RELATED"/>
    <property type="match status" value="1"/>
</dbReference>
<dbReference type="InterPro" id="IPR011032">
    <property type="entry name" value="GroES-like_sf"/>
</dbReference>
<dbReference type="InterPro" id="IPR036291">
    <property type="entry name" value="NAD(P)-bd_dom_sf"/>
</dbReference>
<dbReference type="SMART" id="SM00829">
    <property type="entry name" value="PKS_ER"/>
    <property type="match status" value="1"/>
</dbReference>
<dbReference type="Pfam" id="PF08240">
    <property type="entry name" value="ADH_N"/>
    <property type="match status" value="1"/>
</dbReference>
<dbReference type="Pfam" id="PF00107">
    <property type="entry name" value="ADH_zinc_N"/>
    <property type="match status" value="1"/>
</dbReference>
<name>A0A7S2SIA2_9STRA</name>
<dbReference type="AlphaFoldDB" id="A0A7S2SIA2"/>
<dbReference type="NCBIfam" id="TIGR02824">
    <property type="entry name" value="quinone_pig3"/>
    <property type="match status" value="1"/>
</dbReference>
<feature type="domain" description="Enoyl reductase (ER)" evidence="3">
    <location>
        <begin position="14"/>
        <end position="320"/>
    </location>
</feature>
<gene>
    <name evidence="4" type="ORF">QSP1433_LOCUS14398</name>
</gene>
<evidence type="ECO:0000313" key="4">
    <source>
        <dbReference type="EMBL" id="CAD9700914.1"/>
    </source>
</evidence>
<dbReference type="SUPFAM" id="SSF50129">
    <property type="entry name" value="GroES-like"/>
    <property type="match status" value="1"/>
</dbReference>
<dbReference type="InterPro" id="IPR014189">
    <property type="entry name" value="Quinone_OxRdtase_PIG3"/>
</dbReference>
<dbReference type="Gene3D" id="3.40.50.720">
    <property type="entry name" value="NAD(P)-binding Rossmann-like Domain"/>
    <property type="match status" value="1"/>
</dbReference>
<reference evidence="4" key="1">
    <citation type="submission" date="2021-01" db="EMBL/GenBank/DDBJ databases">
        <authorList>
            <person name="Corre E."/>
            <person name="Pelletier E."/>
            <person name="Niang G."/>
            <person name="Scheremetjew M."/>
            <person name="Finn R."/>
            <person name="Kale V."/>
            <person name="Holt S."/>
            <person name="Cochrane G."/>
            <person name="Meng A."/>
            <person name="Brown T."/>
            <person name="Cohen L."/>
        </authorList>
    </citation>
    <scope>NUCLEOTIDE SEQUENCE</scope>
    <source>
        <strain evidence="4">NY070348D</strain>
    </source>
</reference>
<accession>A0A7S2SIA2</accession>